<dbReference type="EMBL" id="VJMH01005563">
    <property type="protein sequence ID" value="KAF0694531.1"/>
    <property type="molecule type" value="Genomic_DNA"/>
</dbReference>
<feature type="transmembrane region" description="Helical" evidence="1">
    <location>
        <begin position="6"/>
        <end position="29"/>
    </location>
</feature>
<organism evidence="3 4">
    <name type="scientific">Aphanomyces stellatus</name>
    <dbReference type="NCBI Taxonomy" id="120398"/>
    <lineage>
        <taxon>Eukaryota</taxon>
        <taxon>Sar</taxon>
        <taxon>Stramenopiles</taxon>
        <taxon>Oomycota</taxon>
        <taxon>Saprolegniomycetes</taxon>
        <taxon>Saprolegniales</taxon>
        <taxon>Verrucalvaceae</taxon>
        <taxon>Aphanomyces</taxon>
    </lineage>
</organism>
<feature type="transmembrane region" description="Helical" evidence="1">
    <location>
        <begin position="287"/>
        <end position="312"/>
    </location>
</feature>
<protein>
    <submittedName>
        <fullName evidence="3">Aste57867_14613 protein</fullName>
    </submittedName>
</protein>
<name>A0A485L146_9STRA</name>
<keyword evidence="1" id="KW-0812">Transmembrane</keyword>
<evidence type="ECO:0000313" key="3">
    <source>
        <dbReference type="EMBL" id="VFT91432.1"/>
    </source>
</evidence>
<reference evidence="2" key="2">
    <citation type="submission" date="2019-06" db="EMBL/GenBank/DDBJ databases">
        <title>Genomics analysis of Aphanomyces spp. identifies a new class of oomycete effector associated with host adaptation.</title>
        <authorList>
            <person name="Gaulin E."/>
        </authorList>
    </citation>
    <scope>NUCLEOTIDE SEQUENCE</scope>
    <source>
        <strain evidence="2">CBS 578.67</strain>
    </source>
</reference>
<dbReference type="InterPro" id="IPR027948">
    <property type="entry name" value="DUF4436"/>
</dbReference>
<dbReference type="OrthoDB" id="64994at2759"/>
<proteinExistence type="predicted"/>
<gene>
    <name evidence="3" type="primary">Aste57867_14613</name>
    <name evidence="2" type="ORF">As57867_014559</name>
    <name evidence="3" type="ORF">ASTE57867_14613</name>
</gene>
<keyword evidence="1" id="KW-0472">Membrane</keyword>
<keyword evidence="1" id="KW-1133">Transmembrane helix</keyword>
<feature type="transmembrane region" description="Helical" evidence="1">
    <location>
        <begin position="228"/>
        <end position="254"/>
    </location>
</feature>
<dbReference type="Proteomes" id="UP000332933">
    <property type="component" value="Unassembled WGS sequence"/>
</dbReference>
<dbReference type="EMBL" id="CAADRA010005584">
    <property type="protein sequence ID" value="VFT91432.1"/>
    <property type="molecule type" value="Genomic_DNA"/>
</dbReference>
<evidence type="ECO:0000313" key="2">
    <source>
        <dbReference type="EMBL" id="KAF0694531.1"/>
    </source>
</evidence>
<accession>A0A485L146</accession>
<keyword evidence="4" id="KW-1185">Reference proteome</keyword>
<sequence length="322" mass="35380">MIDKRYLYQFLPFVLIVVVFVGSSIPVFLSTASGLRVDDGTTLGYKILCSDIPFGDEGGAKKPYVNVTVLMAQIEPTNLLVTTTSFVQGISAELVNATSGQVSLKDLASQLSCVVPKLLNTVRLHIETTVLSISNNSPITNAPTTTTSFLNDGTVAWYPFDTYQAQIDMRTDTGDSSFDGVDNAEIDLNVIVVQHEDFEWNFYNARIERPSGSKKITLKLSVRRDFNVYTAFVFIGIWAVTFAIAYIGSMAVIWKRRAPDNPVIFISALFAVPAFRNTCPGSPPYGVLFDVICTYFAIAVICTSLVLVSIAYMRKPKPTLST</sequence>
<reference evidence="3 4" key="1">
    <citation type="submission" date="2019-03" db="EMBL/GenBank/DDBJ databases">
        <authorList>
            <person name="Gaulin E."/>
            <person name="Dumas B."/>
        </authorList>
    </citation>
    <scope>NUCLEOTIDE SEQUENCE [LARGE SCALE GENOMIC DNA]</scope>
    <source>
        <strain evidence="3">CBS 568.67</strain>
    </source>
</reference>
<evidence type="ECO:0000313" key="4">
    <source>
        <dbReference type="Proteomes" id="UP000332933"/>
    </source>
</evidence>
<dbReference type="Pfam" id="PF14494">
    <property type="entry name" value="DUF4436"/>
    <property type="match status" value="1"/>
</dbReference>
<dbReference type="AlphaFoldDB" id="A0A485L146"/>
<evidence type="ECO:0000256" key="1">
    <source>
        <dbReference type="SAM" id="Phobius"/>
    </source>
</evidence>